<sequence>MRHDLGQKGLGLLGIERHVKAQPTATIMGLTGAASAQIAPDAGRRQRRVVSTGLLQALFHMRYKACLAGIARGKVTDVTGRKIGHE</sequence>
<proteinExistence type="predicted"/>
<gene>
    <name evidence="1" type="ORF">GCM10010082_03500</name>
</gene>
<evidence type="ECO:0000313" key="1">
    <source>
        <dbReference type="EMBL" id="GHC16071.1"/>
    </source>
</evidence>
<comment type="caution">
    <text evidence="1">The sequence shown here is derived from an EMBL/GenBank/DDBJ whole genome shotgun (WGS) entry which is preliminary data.</text>
</comment>
<organism evidence="1 2">
    <name type="scientific">Kushneria pakistanensis</name>
    <dbReference type="NCBI Taxonomy" id="1508770"/>
    <lineage>
        <taxon>Bacteria</taxon>
        <taxon>Pseudomonadati</taxon>
        <taxon>Pseudomonadota</taxon>
        <taxon>Gammaproteobacteria</taxon>
        <taxon>Oceanospirillales</taxon>
        <taxon>Halomonadaceae</taxon>
        <taxon>Kushneria</taxon>
    </lineage>
</organism>
<keyword evidence="2" id="KW-1185">Reference proteome</keyword>
<dbReference type="Proteomes" id="UP000604243">
    <property type="component" value="Unassembled WGS sequence"/>
</dbReference>
<evidence type="ECO:0000313" key="2">
    <source>
        <dbReference type="Proteomes" id="UP000604243"/>
    </source>
</evidence>
<accession>A0ABQ3FAN7</accession>
<protein>
    <submittedName>
        <fullName evidence="1">Uncharacterized protein</fullName>
    </submittedName>
</protein>
<name>A0ABQ3FAN7_9GAMM</name>
<dbReference type="EMBL" id="BMZM01000001">
    <property type="protein sequence ID" value="GHC16071.1"/>
    <property type="molecule type" value="Genomic_DNA"/>
</dbReference>
<reference evidence="2" key="1">
    <citation type="journal article" date="2019" name="Int. J. Syst. Evol. Microbiol.">
        <title>The Global Catalogue of Microorganisms (GCM) 10K type strain sequencing project: providing services to taxonomists for standard genome sequencing and annotation.</title>
        <authorList>
            <consortium name="The Broad Institute Genomics Platform"/>
            <consortium name="The Broad Institute Genome Sequencing Center for Infectious Disease"/>
            <person name="Wu L."/>
            <person name="Ma J."/>
        </authorList>
    </citation>
    <scope>NUCLEOTIDE SEQUENCE [LARGE SCALE GENOMIC DNA]</scope>
    <source>
        <strain evidence="2">KCTC 42082</strain>
    </source>
</reference>